<name>A0ABR7MNA8_9BACT</name>
<feature type="signal peptide" evidence="1">
    <location>
        <begin position="1"/>
        <end position="27"/>
    </location>
</feature>
<dbReference type="Proteomes" id="UP000622017">
    <property type="component" value="Unassembled WGS sequence"/>
</dbReference>
<comment type="caution">
    <text evidence="2">The sequence shown here is derived from an EMBL/GenBank/DDBJ whole genome shotgun (WGS) entry which is preliminary data.</text>
</comment>
<accession>A0ABR7MNA8</accession>
<feature type="chain" id="PRO_5047369366" evidence="1">
    <location>
        <begin position="28"/>
        <end position="302"/>
    </location>
</feature>
<evidence type="ECO:0000313" key="2">
    <source>
        <dbReference type="EMBL" id="MBC6612438.1"/>
    </source>
</evidence>
<protein>
    <submittedName>
        <fullName evidence="2">Uncharacterized protein</fullName>
    </submittedName>
</protein>
<sequence>MNPNAKKFLVLLAASAALLTPAGPSYAQFVVNDPLHMGAHIAQFAKQLKEWAETIQNYKVIVDAKDIAGVTRDISGKIRDISGDIKDLQSRGLALQQQIQEDLKKVASVKDLRLSNPAQLYAYGMALSGIGRSSAYYPSLNSAKRLREALESAQQKDVATVFEVFDKQDVTSTKRLTYDEYKQSGTEQVASTIALEESVNKKKIETAFQYYKIADEMTAQSVELQATLKNPNRYSMTEAERIASMNTANNNMVEAMKLRQEADRLIAESATMSQAKQIASAAYADNMMAQSLIRLDEQRTRN</sequence>
<organism evidence="2 3">
    <name type="scientific">Hymenobacter citatus</name>
    <dbReference type="NCBI Taxonomy" id="2763506"/>
    <lineage>
        <taxon>Bacteria</taxon>
        <taxon>Pseudomonadati</taxon>
        <taxon>Bacteroidota</taxon>
        <taxon>Cytophagia</taxon>
        <taxon>Cytophagales</taxon>
        <taxon>Hymenobacteraceae</taxon>
        <taxon>Hymenobacter</taxon>
    </lineage>
</organism>
<gene>
    <name evidence="2" type="ORF">H8B15_16055</name>
</gene>
<evidence type="ECO:0000256" key="1">
    <source>
        <dbReference type="SAM" id="SignalP"/>
    </source>
</evidence>
<evidence type="ECO:0000313" key="3">
    <source>
        <dbReference type="Proteomes" id="UP000622017"/>
    </source>
</evidence>
<dbReference type="RefSeq" id="WP_185284474.1">
    <property type="nucleotide sequence ID" value="NZ_JACSCY010000014.1"/>
</dbReference>
<reference evidence="2 3" key="1">
    <citation type="submission" date="2020-08" db="EMBL/GenBank/DDBJ databases">
        <title>Hymenobacter sp.</title>
        <authorList>
            <person name="Kim M.K."/>
        </authorList>
    </citation>
    <scope>NUCLEOTIDE SEQUENCE [LARGE SCALE GENOMIC DNA]</scope>
    <source>
        <strain evidence="2 3">BT507</strain>
    </source>
</reference>
<keyword evidence="3" id="KW-1185">Reference proteome</keyword>
<dbReference type="EMBL" id="JACSCY010000014">
    <property type="protein sequence ID" value="MBC6612438.1"/>
    <property type="molecule type" value="Genomic_DNA"/>
</dbReference>
<keyword evidence="1" id="KW-0732">Signal</keyword>
<proteinExistence type="predicted"/>